<dbReference type="InterPro" id="IPR011009">
    <property type="entry name" value="Kinase-like_dom_sf"/>
</dbReference>
<keyword evidence="6" id="KW-0677">Repeat</keyword>
<keyword evidence="10 14" id="KW-0067">ATP-binding</keyword>
<evidence type="ECO:0000313" key="20">
    <source>
        <dbReference type="Proteomes" id="UP000039324"/>
    </source>
</evidence>
<dbReference type="EC" id="2.7.11.1" evidence="2"/>
<dbReference type="CDD" id="cd05117">
    <property type="entry name" value="STKc_CAMK"/>
    <property type="match status" value="1"/>
</dbReference>
<evidence type="ECO:0000256" key="1">
    <source>
        <dbReference type="ARBA" id="ARBA00001946"/>
    </source>
</evidence>
<comment type="catalytic activity">
    <reaction evidence="13">
        <text>L-seryl-[protein] + ATP = O-phospho-L-seryl-[protein] + ADP + H(+)</text>
        <dbReference type="Rhea" id="RHEA:17989"/>
        <dbReference type="Rhea" id="RHEA-COMP:9863"/>
        <dbReference type="Rhea" id="RHEA-COMP:11604"/>
        <dbReference type="ChEBI" id="CHEBI:15378"/>
        <dbReference type="ChEBI" id="CHEBI:29999"/>
        <dbReference type="ChEBI" id="CHEBI:30616"/>
        <dbReference type="ChEBI" id="CHEBI:83421"/>
        <dbReference type="ChEBI" id="CHEBI:456216"/>
        <dbReference type="EC" id="2.7.11.1"/>
    </reaction>
</comment>
<evidence type="ECO:0000313" key="21">
    <source>
        <dbReference type="Proteomes" id="UP000290189"/>
    </source>
</evidence>
<feature type="compositionally biased region" description="Polar residues" evidence="16">
    <location>
        <begin position="366"/>
        <end position="376"/>
    </location>
</feature>
<feature type="binding site" evidence="14">
    <location>
        <position position="52"/>
    </location>
    <ligand>
        <name>ATP</name>
        <dbReference type="ChEBI" id="CHEBI:30616"/>
    </ligand>
</feature>
<dbReference type="STRING" id="37360.A0A0G4J040"/>
<dbReference type="PROSITE" id="PS50011">
    <property type="entry name" value="PROTEIN_KINASE_DOM"/>
    <property type="match status" value="1"/>
</dbReference>
<keyword evidence="8" id="KW-0418">Kinase</keyword>
<evidence type="ECO:0000313" key="19">
    <source>
        <dbReference type="EMBL" id="SPQ95289.1"/>
    </source>
</evidence>
<keyword evidence="20" id="KW-1185">Reference proteome</keyword>
<dbReference type="PROSITE" id="PS00108">
    <property type="entry name" value="PROTEIN_KINASE_ST"/>
    <property type="match status" value="1"/>
</dbReference>
<dbReference type="SUPFAM" id="SSF56112">
    <property type="entry name" value="Protein kinase-like (PK-like)"/>
    <property type="match status" value="1"/>
</dbReference>
<dbReference type="Proteomes" id="UP000039324">
    <property type="component" value="Unassembled WGS sequence"/>
</dbReference>
<comment type="catalytic activity">
    <reaction evidence="12">
        <text>L-threonyl-[protein] + ATP = O-phospho-L-threonyl-[protein] + ADP + H(+)</text>
        <dbReference type="Rhea" id="RHEA:46608"/>
        <dbReference type="Rhea" id="RHEA-COMP:11060"/>
        <dbReference type="Rhea" id="RHEA-COMP:11605"/>
        <dbReference type="ChEBI" id="CHEBI:15378"/>
        <dbReference type="ChEBI" id="CHEBI:30013"/>
        <dbReference type="ChEBI" id="CHEBI:30616"/>
        <dbReference type="ChEBI" id="CHEBI:61977"/>
        <dbReference type="ChEBI" id="CHEBI:456216"/>
        <dbReference type="EC" id="2.7.11.1"/>
    </reaction>
</comment>
<dbReference type="OMA" id="MHANDIV"/>
<evidence type="ECO:0000256" key="8">
    <source>
        <dbReference type="ARBA" id="ARBA00022777"/>
    </source>
</evidence>
<keyword evidence="7 14" id="KW-0547">Nucleotide-binding</keyword>
<reference evidence="19 21" key="2">
    <citation type="submission" date="2018-03" db="EMBL/GenBank/DDBJ databases">
        <authorList>
            <person name="Fogelqvist J."/>
        </authorList>
    </citation>
    <scope>NUCLEOTIDE SEQUENCE [LARGE SCALE GENOMIC DNA]</scope>
</reference>
<evidence type="ECO:0000256" key="5">
    <source>
        <dbReference type="ARBA" id="ARBA00022723"/>
    </source>
</evidence>
<protein>
    <recommendedName>
        <fullName evidence="2">non-specific serine/threonine protein kinase</fullName>
        <ecNumber evidence="2">2.7.11.1</ecNumber>
    </recommendedName>
</protein>
<dbReference type="AlphaFoldDB" id="A0A0G4J040"/>
<keyword evidence="3 15" id="KW-0723">Serine/threonine-protein kinase</keyword>
<evidence type="ECO:0000256" key="6">
    <source>
        <dbReference type="ARBA" id="ARBA00022737"/>
    </source>
</evidence>
<dbReference type="PROSITE" id="PS00107">
    <property type="entry name" value="PROTEIN_KINASE_ATP"/>
    <property type="match status" value="1"/>
</dbReference>
<dbReference type="InterPro" id="IPR017441">
    <property type="entry name" value="Protein_kinase_ATP_BS"/>
</dbReference>
<dbReference type="InterPro" id="IPR008271">
    <property type="entry name" value="Ser/Thr_kinase_AS"/>
</dbReference>
<feature type="compositionally biased region" description="Polar residues" evidence="16">
    <location>
        <begin position="315"/>
        <end position="328"/>
    </location>
</feature>
<dbReference type="EMBL" id="OVEO01000004">
    <property type="protein sequence ID" value="SPQ95289.1"/>
    <property type="molecule type" value="Genomic_DNA"/>
</dbReference>
<dbReference type="FunFam" id="3.30.200.20:FF:000315">
    <property type="entry name" value="Calcium-dependent protein kinase 3"/>
    <property type="match status" value="1"/>
</dbReference>
<geneLocation type="mitochondrion" evidence="19"/>
<dbReference type="PANTHER" id="PTHR24347">
    <property type="entry name" value="SERINE/THREONINE-PROTEIN KINASE"/>
    <property type="match status" value="1"/>
</dbReference>
<evidence type="ECO:0000259" key="17">
    <source>
        <dbReference type="PROSITE" id="PS50011"/>
    </source>
</evidence>
<dbReference type="GO" id="GO:0046872">
    <property type="term" value="F:metal ion binding"/>
    <property type="evidence" value="ECO:0007669"/>
    <property type="project" value="UniProtKB-KW"/>
</dbReference>
<comment type="cofactor">
    <cofactor evidence="1">
        <name>Mg(2+)</name>
        <dbReference type="ChEBI" id="CHEBI:18420"/>
    </cofactor>
</comment>
<dbReference type="Gene3D" id="1.10.510.10">
    <property type="entry name" value="Transferase(Phosphotransferase) domain 1"/>
    <property type="match status" value="1"/>
</dbReference>
<sequence length="399" mass="43880">MGSTLSCSRSSDVVVTSTFESMYEIGAELGKGHFAVVHACVHVGTGVKYAVKVINKRRVTNPMSMREEVTVLRKVGRHPYCIELVDVFEDDSNFYLVMELCTGGDLFSRIVDYGSYSEMDASRTLFQLATALDHIHQQGITHRDLKPENILLLNSTPDSDLKVGDFGLSKIVEGGPSVVMKTICGTWAYCAPEVIEQKPYTSLVDNWTLGVLMFILLSGYHPFDDFGDLPEPELLERIVSCDYSFNDPVWSDISEQPKQMIRALLKIVPEERMSLADFLASPWIQGKQAKSAPLTSTLNRMQSFNSGRKSKGGLMSQTSNLDLSYSQSETRDRERIATNAIQQRIVEATEDDDSDVDAGAAAKGNAVTTPTTSKPPISNGGAGEKHTVQFAAVVESIKD</sequence>
<evidence type="ECO:0000256" key="13">
    <source>
        <dbReference type="ARBA" id="ARBA00048679"/>
    </source>
</evidence>
<feature type="domain" description="Protein kinase" evidence="17">
    <location>
        <begin position="23"/>
        <end position="284"/>
    </location>
</feature>
<dbReference type="EMBL" id="CDSF01000106">
    <property type="protein sequence ID" value="CEP00998.1"/>
    <property type="molecule type" value="Genomic_DNA"/>
</dbReference>
<evidence type="ECO:0000256" key="11">
    <source>
        <dbReference type="ARBA" id="ARBA00024334"/>
    </source>
</evidence>
<dbReference type="GO" id="GO:0004674">
    <property type="term" value="F:protein serine/threonine kinase activity"/>
    <property type="evidence" value="ECO:0007669"/>
    <property type="project" value="UniProtKB-KW"/>
</dbReference>
<evidence type="ECO:0000256" key="3">
    <source>
        <dbReference type="ARBA" id="ARBA00022527"/>
    </source>
</evidence>
<dbReference type="SMART" id="SM00220">
    <property type="entry name" value="S_TKc"/>
    <property type="match status" value="1"/>
</dbReference>
<evidence type="ECO:0000256" key="9">
    <source>
        <dbReference type="ARBA" id="ARBA00022837"/>
    </source>
</evidence>
<dbReference type="Proteomes" id="UP000290189">
    <property type="component" value="Unassembled WGS sequence"/>
</dbReference>
<name>A0A0G4J040_PLABS</name>
<proteinExistence type="inferred from homology"/>
<organism evidence="18 20">
    <name type="scientific">Plasmodiophora brassicae</name>
    <name type="common">Clubroot disease agent</name>
    <dbReference type="NCBI Taxonomy" id="37360"/>
    <lineage>
        <taxon>Eukaryota</taxon>
        <taxon>Sar</taxon>
        <taxon>Rhizaria</taxon>
        <taxon>Endomyxa</taxon>
        <taxon>Phytomyxea</taxon>
        <taxon>Plasmodiophorida</taxon>
        <taxon>Plasmodiophoridae</taxon>
        <taxon>Plasmodiophora</taxon>
    </lineage>
</organism>
<evidence type="ECO:0000256" key="12">
    <source>
        <dbReference type="ARBA" id="ARBA00047899"/>
    </source>
</evidence>
<evidence type="ECO:0000313" key="18">
    <source>
        <dbReference type="EMBL" id="CEP00998.1"/>
    </source>
</evidence>
<dbReference type="FunFam" id="1.10.510.10:FF:000571">
    <property type="entry name" value="Maternal embryonic leucine zipper kinase"/>
    <property type="match status" value="1"/>
</dbReference>
<accession>A0A0G4J040</accession>
<keyword evidence="9" id="KW-0106">Calcium</keyword>
<evidence type="ECO:0000256" key="4">
    <source>
        <dbReference type="ARBA" id="ARBA00022679"/>
    </source>
</evidence>
<comment type="similarity">
    <text evidence="11">Belongs to the protein kinase superfamily. Ser/Thr protein kinase family. CDPK subfamily.</text>
</comment>
<dbReference type="Gene3D" id="3.30.200.20">
    <property type="entry name" value="Phosphorylase Kinase, domain 1"/>
    <property type="match status" value="1"/>
</dbReference>
<gene>
    <name evidence="18" type="ORF">PBRA_008310</name>
    <name evidence="19" type="ORF">PLBR_LOCUS2504</name>
</gene>
<evidence type="ECO:0000256" key="2">
    <source>
        <dbReference type="ARBA" id="ARBA00012513"/>
    </source>
</evidence>
<evidence type="ECO:0000256" key="15">
    <source>
        <dbReference type="RuleBase" id="RU000304"/>
    </source>
</evidence>
<evidence type="ECO:0000256" key="16">
    <source>
        <dbReference type="SAM" id="MobiDB-lite"/>
    </source>
</evidence>
<evidence type="ECO:0000256" key="7">
    <source>
        <dbReference type="ARBA" id="ARBA00022741"/>
    </source>
</evidence>
<dbReference type="Pfam" id="PF00069">
    <property type="entry name" value="Pkinase"/>
    <property type="match status" value="1"/>
</dbReference>
<evidence type="ECO:0000256" key="14">
    <source>
        <dbReference type="PROSITE-ProRule" id="PRU10141"/>
    </source>
</evidence>
<dbReference type="OrthoDB" id="40902at2759"/>
<keyword evidence="4" id="KW-0808">Transferase</keyword>
<keyword evidence="19" id="KW-0496">Mitochondrion</keyword>
<dbReference type="GO" id="GO:0005524">
    <property type="term" value="F:ATP binding"/>
    <property type="evidence" value="ECO:0007669"/>
    <property type="project" value="UniProtKB-UniRule"/>
</dbReference>
<dbReference type="InterPro" id="IPR000719">
    <property type="entry name" value="Prot_kinase_dom"/>
</dbReference>
<evidence type="ECO:0000256" key="10">
    <source>
        <dbReference type="ARBA" id="ARBA00022840"/>
    </source>
</evidence>
<feature type="region of interest" description="Disordered" evidence="16">
    <location>
        <begin position="303"/>
        <end position="385"/>
    </location>
</feature>
<reference evidence="18 20" key="1">
    <citation type="submission" date="2015-02" db="EMBL/GenBank/DDBJ databases">
        <authorList>
            <person name="Chooi Y.-H."/>
        </authorList>
    </citation>
    <scope>NUCLEOTIDE SEQUENCE [LARGE SCALE GENOMIC DNA]</scope>
    <source>
        <strain evidence="18">E3</strain>
    </source>
</reference>
<keyword evidence="5" id="KW-0479">Metal-binding</keyword>